<keyword evidence="2" id="KW-1185">Reference proteome</keyword>
<evidence type="ECO:0000313" key="1">
    <source>
        <dbReference type="EMBL" id="OMO58567.1"/>
    </source>
</evidence>
<proteinExistence type="predicted"/>
<sequence length="36" mass="3638">MEMLGLAGSEEVKGSNCASVILPTPLPLVHTLATAS</sequence>
<comment type="caution">
    <text evidence="1">The sequence shown here is derived from an EMBL/GenBank/DDBJ whole genome shotgun (WGS) entry which is preliminary data.</text>
</comment>
<dbReference type="AlphaFoldDB" id="A0A1R3GKI1"/>
<organism evidence="1 2">
    <name type="scientific">Corchorus olitorius</name>
    <dbReference type="NCBI Taxonomy" id="93759"/>
    <lineage>
        <taxon>Eukaryota</taxon>
        <taxon>Viridiplantae</taxon>
        <taxon>Streptophyta</taxon>
        <taxon>Embryophyta</taxon>
        <taxon>Tracheophyta</taxon>
        <taxon>Spermatophyta</taxon>
        <taxon>Magnoliopsida</taxon>
        <taxon>eudicotyledons</taxon>
        <taxon>Gunneridae</taxon>
        <taxon>Pentapetalae</taxon>
        <taxon>rosids</taxon>
        <taxon>malvids</taxon>
        <taxon>Malvales</taxon>
        <taxon>Malvaceae</taxon>
        <taxon>Grewioideae</taxon>
        <taxon>Apeibeae</taxon>
        <taxon>Corchorus</taxon>
    </lineage>
</organism>
<gene>
    <name evidence="1" type="ORF">COLO4_34523</name>
</gene>
<dbReference type="Proteomes" id="UP000187203">
    <property type="component" value="Unassembled WGS sequence"/>
</dbReference>
<protein>
    <submittedName>
        <fullName evidence="1">Uncharacterized protein</fullName>
    </submittedName>
</protein>
<reference evidence="2" key="1">
    <citation type="submission" date="2013-09" db="EMBL/GenBank/DDBJ databases">
        <title>Corchorus olitorius genome sequencing.</title>
        <authorList>
            <person name="Alam M."/>
            <person name="Haque M.S."/>
            <person name="Islam M.S."/>
            <person name="Emdad E.M."/>
            <person name="Islam M.M."/>
            <person name="Ahmed B."/>
            <person name="Halim A."/>
            <person name="Hossen Q.M.M."/>
            <person name="Hossain M.Z."/>
            <person name="Ahmed R."/>
            <person name="Khan M.M."/>
            <person name="Islam R."/>
            <person name="Rashid M.M."/>
            <person name="Khan S.A."/>
            <person name="Rahman M.S."/>
            <person name="Alam M."/>
            <person name="Yahiya A.S."/>
            <person name="Khan M.S."/>
            <person name="Azam M.S."/>
            <person name="Haque T."/>
            <person name="Lashkar M.Z.H."/>
            <person name="Akhand A.I."/>
            <person name="Morshed G."/>
            <person name="Roy S."/>
            <person name="Uddin K.S."/>
            <person name="Rabeya T."/>
            <person name="Hossain A.S."/>
            <person name="Chowdhury A."/>
            <person name="Snigdha A.R."/>
            <person name="Mortoza M.S."/>
            <person name="Matin S.A."/>
            <person name="Hoque S.M.E."/>
            <person name="Islam M.K."/>
            <person name="Roy D.K."/>
            <person name="Haider R."/>
            <person name="Moosa M.M."/>
            <person name="Elias S.M."/>
            <person name="Hasan A.M."/>
            <person name="Jahan S."/>
            <person name="Shafiuddin M."/>
            <person name="Mahmood N."/>
            <person name="Shommy N.S."/>
        </authorList>
    </citation>
    <scope>NUCLEOTIDE SEQUENCE [LARGE SCALE GENOMIC DNA]</scope>
    <source>
        <strain evidence="2">cv. O-4</strain>
    </source>
</reference>
<evidence type="ECO:0000313" key="2">
    <source>
        <dbReference type="Proteomes" id="UP000187203"/>
    </source>
</evidence>
<name>A0A1R3GKI1_9ROSI</name>
<accession>A0A1R3GKI1</accession>
<dbReference type="EMBL" id="AWUE01022405">
    <property type="protein sequence ID" value="OMO58567.1"/>
    <property type="molecule type" value="Genomic_DNA"/>
</dbReference>